<feature type="region of interest" description="Disordered" evidence="10">
    <location>
        <begin position="385"/>
        <end position="410"/>
    </location>
</feature>
<feature type="transmembrane region" description="Helical" evidence="11">
    <location>
        <begin position="581"/>
        <end position="605"/>
    </location>
</feature>
<dbReference type="EMBL" id="AWWV01010332">
    <property type="protein sequence ID" value="OMO80027.1"/>
    <property type="molecule type" value="Genomic_DNA"/>
</dbReference>
<dbReference type="GO" id="GO:0006820">
    <property type="term" value="P:monoatomic anion transport"/>
    <property type="evidence" value="ECO:0007669"/>
    <property type="project" value="TreeGrafter"/>
</dbReference>
<name>A0A1R3IBS6_COCAP</name>
<dbReference type="Gene3D" id="2.30.30.60">
    <property type="match status" value="1"/>
</dbReference>
<evidence type="ECO:0000256" key="9">
    <source>
        <dbReference type="PIRNR" id="PIRNR017209"/>
    </source>
</evidence>
<protein>
    <recommendedName>
        <fullName evidence="9">Mechanosensitive ion channel protein</fullName>
    </recommendedName>
</protein>
<dbReference type="GO" id="GO:0005886">
    <property type="term" value="C:plasma membrane"/>
    <property type="evidence" value="ECO:0007669"/>
    <property type="project" value="UniProtKB-UniRule"/>
</dbReference>
<dbReference type="SUPFAM" id="SSF50182">
    <property type="entry name" value="Sm-like ribonucleoproteins"/>
    <property type="match status" value="1"/>
</dbReference>
<keyword evidence="6" id="KW-0406">Ion transport</keyword>
<dbReference type="InterPro" id="IPR006685">
    <property type="entry name" value="MscS_channel_2nd"/>
</dbReference>
<dbReference type="Gramene" id="OMO80027">
    <property type="protein sequence ID" value="OMO80027"/>
    <property type="gene ID" value="CCACVL1_13212"/>
</dbReference>
<evidence type="ECO:0000313" key="13">
    <source>
        <dbReference type="EMBL" id="OMO80027.1"/>
    </source>
</evidence>
<organism evidence="13 14">
    <name type="scientific">Corchorus capsularis</name>
    <name type="common">Jute</name>
    <dbReference type="NCBI Taxonomy" id="210143"/>
    <lineage>
        <taxon>Eukaryota</taxon>
        <taxon>Viridiplantae</taxon>
        <taxon>Streptophyta</taxon>
        <taxon>Embryophyta</taxon>
        <taxon>Tracheophyta</taxon>
        <taxon>Spermatophyta</taxon>
        <taxon>Magnoliopsida</taxon>
        <taxon>eudicotyledons</taxon>
        <taxon>Gunneridae</taxon>
        <taxon>Pentapetalae</taxon>
        <taxon>rosids</taxon>
        <taxon>malvids</taxon>
        <taxon>Malvales</taxon>
        <taxon>Malvaceae</taxon>
        <taxon>Grewioideae</taxon>
        <taxon>Apeibeae</taxon>
        <taxon>Corchorus</taxon>
    </lineage>
</organism>
<evidence type="ECO:0000256" key="7">
    <source>
        <dbReference type="ARBA" id="ARBA00023136"/>
    </source>
</evidence>
<dbReference type="OrthoDB" id="544685at2759"/>
<dbReference type="PIRSF" id="PIRSF017209">
    <property type="entry name" value="Memb_At2g17000_prd"/>
    <property type="match status" value="1"/>
</dbReference>
<feature type="transmembrane region" description="Helical" evidence="11">
    <location>
        <begin position="549"/>
        <end position="569"/>
    </location>
</feature>
<feature type="domain" description="Mechanosensitive ion channel MscS" evidence="12">
    <location>
        <begin position="596"/>
        <end position="656"/>
    </location>
</feature>
<dbReference type="OMA" id="NRNISAW"/>
<comment type="similarity">
    <text evidence="2 9">Belongs to the MscS (TC 1.A.23) family.</text>
</comment>
<dbReference type="GO" id="GO:0008381">
    <property type="term" value="F:mechanosensitive monoatomic ion channel activity"/>
    <property type="evidence" value="ECO:0007669"/>
    <property type="project" value="TreeGrafter"/>
</dbReference>
<keyword evidence="14" id="KW-1185">Reference proteome</keyword>
<evidence type="ECO:0000313" key="14">
    <source>
        <dbReference type="Proteomes" id="UP000188268"/>
    </source>
</evidence>
<evidence type="ECO:0000256" key="6">
    <source>
        <dbReference type="ARBA" id="ARBA00023065"/>
    </source>
</evidence>
<feature type="compositionally biased region" description="Basic and acidic residues" evidence="10">
    <location>
        <begin position="60"/>
        <end position="70"/>
    </location>
</feature>
<comment type="subcellular location">
    <subcellularLocation>
        <location evidence="1">Membrane</location>
        <topology evidence="1">Multi-pass membrane protein</topology>
    </subcellularLocation>
</comment>
<dbReference type="InterPro" id="IPR016688">
    <property type="entry name" value="MscS-like_plants/fungi"/>
</dbReference>
<proteinExistence type="inferred from homology"/>
<keyword evidence="3" id="KW-0813">Transport</keyword>
<feature type="compositionally biased region" description="Basic and acidic residues" evidence="10">
    <location>
        <begin position="121"/>
        <end position="150"/>
    </location>
</feature>
<gene>
    <name evidence="13" type="ORF">CCACVL1_13212</name>
</gene>
<evidence type="ECO:0000256" key="11">
    <source>
        <dbReference type="SAM" id="Phobius"/>
    </source>
</evidence>
<keyword evidence="8" id="KW-0407">Ion channel</keyword>
<keyword evidence="7 9" id="KW-0472">Membrane</keyword>
<feature type="region of interest" description="Disordered" evidence="10">
    <location>
        <begin position="121"/>
        <end position="154"/>
    </location>
</feature>
<dbReference type="Pfam" id="PF00924">
    <property type="entry name" value="MS_channel_2nd"/>
    <property type="match status" value="1"/>
</dbReference>
<evidence type="ECO:0000256" key="3">
    <source>
        <dbReference type="ARBA" id="ARBA00022448"/>
    </source>
</evidence>
<sequence>MMEAADLSDPGIAAAVIMAAAAESTDNDSNNKHNNNSNNNNNNLNNESFRSQASSSSYDFWRDNNKDSKKINGQKKWQAADQETSSPSKMSGQFFNKEINRNEIALDMDLDVVEDLKSDRRSATFSRDSRRVSFEDERYHDQRPSYDARRGSNASHEVGIIHRSGLLSRVKSTKSRLIDNSKEEVHMMSGLLGRSGLLTRSPDMDDEDDPFDDQDVPDELRRANFNALTLIQWVSLILIVGALICSLLIPSLKKLSVWELKLWKWKLEKKSFILRYITKILICFLVGTILWLIKTLIVKVMASSFHVSTYFDRIQDTLFNQYVIETLSGPPVIEIQKAEEERESTAAVIQRFKNAGATVPPDLQEAAFPPPKTAGKLQKAITRLKTQKFSQSPSRNKEDKEKDNGNNIPIEKLHKVNPKNISAWNMKRLVKMVRHGTLSTLDEQIMFEPTESDPVKQIRNEYEATAAAKKIFHNVAQRGSKFIYLEDLMRFMREDEALRTMIIFEGGSEKSRISKSSLKNWVVNAYRERRALALTLNDTKTAVNKLHQIVNVIVAIIITIIWLVILDIATSSFVAFFTSQVVLAAFIFGNTCKTIFESIIFLFIIHPFDVGDRCEIDGVQMVVEEMNILTTVFLRYDNMKLVFPNSYLSQKPIGNFYRSPDMGDAIDFSVHMATPVEKIALMKQKIISYIESRKEHWASSPMIILKEIDEMNRMKMAVWLTHRMNYQDVGERWVRRAKLAEEMVNVFKELDMQYRLHPIDINVCSMPPVNSTRNPWAENSA</sequence>
<feature type="compositionally biased region" description="Polar residues" evidence="10">
    <location>
        <begin position="47"/>
        <end position="58"/>
    </location>
</feature>
<feature type="region of interest" description="Disordered" evidence="10">
    <location>
        <begin position="24"/>
        <end position="93"/>
    </location>
</feature>
<keyword evidence="4 11" id="KW-0812">Transmembrane</keyword>
<evidence type="ECO:0000256" key="2">
    <source>
        <dbReference type="ARBA" id="ARBA00008017"/>
    </source>
</evidence>
<dbReference type="PANTHER" id="PTHR31618:SF1">
    <property type="entry name" value="EF-HAND DOMAIN-CONTAINING PROTEIN"/>
    <property type="match status" value="1"/>
</dbReference>
<reference evidence="13 14" key="1">
    <citation type="submission" date="2013-09" db="EMBL/GenBank/DDBJ databases">
        <title>Corchorus capsularis genome sequencing.</title>
        <authorList>
            <person name="Alam M."/>
            <person name="Haque M.S."/>
            <person name="Islam M.S."/>
            <person name="Emdad E.M."/>
            <person name="Islam M.M."/>
            <person name="Ahmed B."/>
            <person name="Halim A."/>
            <person name="Hossen Q.M.M."/>
            <person name="Hossain M.Z."/>
            <person name="Ahmed R."/>
            <person name="Khan M.M."/>
            <person name="Islam R."/>
            <person name="Rashid M.M."/>
            <person name="Khan S.A."/>
            <person name="Rahman M.S."/>
            <person name="Alam M."/>
        </authorList>
    </citation>
    <scope>NUCLEOTIDE SEQUENCE [LARGE SCALE GENOMIC DNA]</scope>
    <source>
        <strain evidence="14">cv. CVL-1</strain>
        <tissue evidence="13">Whole seedling</tissue>
    </source>
</reference>
<dbReference type="FunFam" id="2.30.30.60:FF:000003">
    <property type="entry name" value="Predicted mechanosensitive ion channel"/>
    <property type="match status" value="1"/>
</dbReference>
<evidence type="ECO:0000259" key="12">
    <source>
        <dbReference type="Pfam" id="PF00924"/>
    </source>
</evidence>
<keyword evidence="5 11" id="KW-1133">Transmembrane helix</keyword>
<dbReference type="PANTHER" id="PTHR31618">
    <property type="entry name" value="MECHANOSENSITIVE ION CHANNEL PROTEIN 5"/>
    <property type="match status" value="1"/>
</dbReference>
<evidence type="ECO:0000256" key="8">
    <source>
        <dbReference type="ARBA" id="ARBA00023303"/>
    </source>
</evidence>
<dbReference type="InterPro" id="IPR023408">
    <property type="entry name" value="MscS_beta-dom_sf"/>
</dbReference>
<evidence type="ECO:0000256" key="5">
    <source>
        <dbReference type="ARBA" id="ARBA00022989"/>
    </source>
</evidence>
<feature type="compositionally biased region" description="Basic and acidic residues" evidence="10">
    <location>
        <begin position="395"/>
        <end position="404"/>
    </location>
</feature>
<evidence type="ECO:0000256" key="4">
    <source>
        <dbReference type="ARBA" id="ARBA00022692"/>
    </source>
</evidence>
<dbReference type="InterPro" id="IPR010920">
    <property type="entry name" value="LSM_dom_sf"/>
</dbReference>
<evidence type="ECO:0000256" key="10">
    <source>
        <dbReference type="SAM" id="MobiDB-lite"/>
    </source>
</evidence>
<accession>A0A1R3IBS6</accession>
<feature type="transmembrane region" description="Helical" evidence="11">
    <location>
        <begin position="230"/>
        <end position="252"/>
    </location>
</feature>
<feature type="compositionally biased region" description="Low complexity" evidence="10">
    <location>
        <begin position="32"/>
        <end position="46"/>
    </location>
</feature>
<dbReference type="Proteomes" id="UP000188268">
    <property type="component" value="Unassembled WGS sequence"/>
</dbReference>
<dbReference type="GO" id="GO:0050982">
    <property type="term" value="P:detection of mechanical stimulus"/>
    <property type="evidence" value="ECO:0007669"/>
    <property type="project" value="UniProtKB-ARBA"/>
</dbReference>
<comment type="caution">
    <text evidence="13">The sequence shown here is derived from an EMBL/GenBank/DDBJ whole genome shotgun (WGS) entry which is preliminary data.</text>
</comment>
<feature type="compositionally biased region" description="Polar residues" evidence="10">
    <location>
        <begin position="81"/>
        <end position="93"/>
    </location>
</feature>
<dbReference type="AlphaFoldDB" id="A0A1R3IBS6"/>
<dbReference type="STRING" id="210143.A0A1R3IBS6"/>
<evidence type="ECO:0000256" key="1">
    <source>
        <dbReference type="ARBA" id="ARBA00004141"/>
    </source>
</evidence>
<feature type="transmembrane region" description="Helical" evidence="11">
    <location>
        <begin position="273"/>
        <end position="293"/>
    </location>
</feature>